<evidence type="ECO:0000313" key="1">
    <source>
        <dbReference type="EMBL" id="KAK7013669.1"/>
    </source>
</evidence>
<dbReference type="EMBL" id="JAWWNJ010000058">
    <property type="protein sequence ID" value="KAK7013669.1"/>
    <property type="molecule type" value="Genomic_DNA"/>
</dbReference>
<proteinExistence type="predicted"/>
<evidence type="ECO:0008006" key="3">
    <source>
        <dbReference type="Google" id="ProtNLM"/>
    </source>
</evidence>
<dbReference type="AlphaFoldDB" id="A0AAW0AKN5"/>
<organism evidence="1 2">
    <name type="scientific">Favolaschia claudopus</name>
    <dbReference type="NCBI Taxonomy" id="2862362"/>
    <lineage>
        <taxon>Eukaryota</taxon>
        <taxon>Fungi</taxon>
        <taxon>Dikarya</taxon>
        <taxon>Basidiomycota</taxon>
        <taxon>Agaricomycotina</taxon>
        <taxon>Agaricomycetes</taxon>
        <taxon>Agaricomycetidae</taxon>
        <taxon>Agaricales</taxon>
        <taxon>Marasmiineae</taxon>
        <taxon>Mycenaceae</taxon>
        <taxon>Favolaschia</taxon>
    </lineage>
</organism>
<sequence length="81" mass="8801">MWRLSRCSLATYLAAKTLDVAAPYRIALVTVTAPRPFTATAWGYSLPFRVFVFLSPTASTCVLPPSPHVLLPARLVIVAPT</sequence>
<protein>
    <recommendedName>
        <fullName evidence="3">Secreted protein</fullName>
    </recommendedName>
</protein>
<comment type="caution">
    <text evidence="1">The sequence shown here is derived from an EMBL/GenBank/DDBJ whole genome shotgun (WGS) entry which is preliminary data.</text>
</comment>
<dbReference type="Proteomes" id="UP001362999">
    <property type="component" value="Unassembled WGS sequence"/>
</dbReference>
<name>A0AAW0AKN5_9AGAR</name>
<gene>
    <name evidence="1" type="ORF">R3P38DRAFT_3206228</name>
</gene>
<evidence type="ECO:0000313" key="2">
    <source>
        <dbReference type="Proteomes" id="UP001362999"/>
    </source>
</evidence>
<accession>A0AAW0AKN5</accession>
<reference evidence="1 2" key="1">
    <citation type="journal article" date="2024" name="J Genomics">
        <title>Draft genome sequencing and assembly of Favolaschia claudopus CIRM-BRFM 2984 isolated from oak limbs.</title>
        <authorList>
            <person name="Navarro D."/>
            <person name="Drula E."/>
            <person name="Chaduli D."/>
            <person name="Cazenave R."/>
            <person name="Ahrendt S."/>
            <person name="Wang J."/>
            <person name="Lipzen A."/>
            <person name="Daum C."/>
            <person name="Barry K."/>
            <person name="Grigoriev I.V."/>
            <person name="Favel A."/>
            <person name="Rosso M.N."/>
            <person name="Martin F."/>
        </authorList>
    </citation>
    <scope>NUCLEOTIDE SEQUENCE [LARGE SCALE GENOMIC DNA]</scope>
    <source>
        <strain evidence="1 2">CIRM-BRFM 2984</strain>
    </source>
</reference>
<keyword evidence="2" id="KW-1185">Reference proteome</keyword>